<gene>
    <name evidence="12" type="ORF">NKR19_g7824</name>
</gene>
<feature type="compositionally biased region" description="Basic and acidic residues" evidence="9">
    <location>
        <begin position="621"/>
        <end position="631"/>
    </location>
</feature>
<comment type="function">
    <text evidence="7">Involved in cytoplasm to vacuole transport (Cvt), pexophagy, mitophagy and nucleophagy. Recruits mitochondria for their selective degradation via autophagy (mitophagy) during starvation. Works as scaffold proteins that recruit ATG proteins to the pre-autophagosome (PAS), the site of vesicle/autophagosome formation. Required for the Cvt vesicles completion.</text>
</comment>
<dbReference type="PANTHER" id="PTHR13222">
    <property type="entry name" value="RB1-INDUCIBLE COILED-COIL"/>
    <property type="match status" value="1"/>
</dbReference>
<dbReference type="GO" id="GO:0000422">
    <property type="term" value="P:autophagy of mitochondrion"/>
    <property type="evidence" value="ECO:0007669"/>
    <property type="project" value="TreeGrafter"/>
</dbReference>
<evidence type="ECO:0000256" key="2">
    <source>
        <dbReference type="ARBA" id="ARBA00013804"/>
    </source>
</evidence>
<dbReference type="GO" id="GO:0034727">
    <property type="term" value="P:piecemeal microautophagy of the nucleus"/>
    <property type="evidence" value="ECO:0007669"/>
    <property type="project" value="TreeGrafter"/>
</dbReference>
<sequence>MATQVLIAHTGQRLEIDTTQFLSLDDFRSSVARQSSIPSQCIIALTPQGRPLKLQTIQTEKEIYVYDNRLTQATSPGTSPPPKSEIPLPKRYTPTNPPNEIANSRSVQSWQELFKARRAWAMRTVDECAQMAHATQDRVNETDVMFRCLEAAMANLVSLVKSLEPKYADLQRWVPDFQAEAAALTSSWQQYLSLARSIPVSPSMVRFMTGRDMSGGKGRPQKQATLEDLVNLGTAKKASDSAPKTLRKFNTLVADLERDAGKLFQDADGLFRKFEDLAARSDLRQDGESLQLLEDIEAVAKKIDTDYQTTLDYTNSTRDVLQASKTAANHTERLLPTIKNRAIEMDGMLRSAISARNKVASEVAQFMRSITDLTALSTTVKSQITSVNEEDDFGSFDYLRLIHQVPWMYASFVAEAIRRREWLDKVKQDSSTLANEMAVFQDEELKRRRRWHKEIAGAYGPETPGTDGNVPGLEVNLLGEDEQWPAVTRSDLDEVYELLQKERADPALVEDIAKLIKELNNPTKQQSKRLKAFKNGSVHEAALGRSGLLIRGDDDLLRSLQEEKSKVENKLKTAESRVRRLEDLLHRQTQASRPSLGNLFQLPGQQGSERNDSLSSLKSPRASEDYRRSSEGEHVLMQRIQQLESELTAEKERCLAFERDLNSRTTQHNDIKGQMEEANSTKKDLLENLEALKREFMEERRGLEEEIKRLQARLEDTEDEIEHFGESREHEKANYDERLHALEMENQRLLKEKHDEALKAEGQVEFLRKESRLQRERVESLERQLQASQEEATRLARGLSEAEETGHTQHRTLRDVYEQLSPDEAVPDDLHDLIEAILGKTAELLAKVNSVEGDMALIKSDLELAQTTIQDLRAEVLTAKDKLSEREVEEMHLQEQLSGEKAKASALENELAEGRQQLAELRVRLADGETGSESLRRKLEEDESRIASMTEELASRQSQVGSLEEELLLFKERLVDSQSKLSSLTARLDARTERAKDLTQRLYSQNDRLCRLLERLGFSVTREGDSMVIQKVPRSERSSQNANNDLSDPGSSSLRKSGTLNSRVLADSADLDLLYWMNAPESDIEAEKYKAFLSGLGSFDTDAFSETVYKRVKDIEHLARKLQRDTRAYREKAHTLQKDAHDKIAFKNFKEGDLALFLPTRNQTTGAWAAFNVGFPHYFLREQEAHRLRNREWLVARISKIQERVVDLSRSLQPSAAATDHKDGAGAHETDSLNEEENDNPFDLSDGLRWYLIDALEDKPGAPSTPGLGKSTVAANKVDAMADMHTHGRTNSKGSVLGVGRGGLTASSGIEGVSKSLSKSLESRRSSTGSRKALPFAVGAARGGGRDSALASETNSLRAAPGDTPAGGASPTQHHAHAHVQQQHARPSTPLAAAHGVDEEQEAAAAAEGGDEDEDGRVPKRASPAAAGEGQPAQKGDSEAAATRRHHLLARGHPPGPAPLQREASDSPSKKSVVWDSLWSLDVSYEGGRKGK</sequence>
<evidence type="ECO:0000256" key="7">
    <source>
        <dbReference type="RuleBase" id="RU367075"/>
    </source>
</evidence>
<evidence type="ECO:0000256" key="9">
    <source>
        <dbReference type="SAM" id="MobiDB-lite"/>
    </source>
</evidence>
<feature type="coiled-coil region" evidence="8">
    <location>
        <begin position="855"/>
        <end position="1001"/>
    </location>
</feature>
<name>A0AA38RF62_9PEZI</name>
<feature type="region of interest" description="Disordered" evidence="9">
    <location>
        <begin position="71"/>
        <end position="100"/>
    </location>
</feature>
<comment type="similarity">
    <text evidence="1 7">Belongs to the ATG11 family.</text>
</comment>
<evidence type="ECO:0000259" key="10">
    <source>
        <dbReference type="Pfam" id="PF04108"/>
    </source>
</evidence>
<feature type="compositionally biased region" description="Polar residues" evidence="9">
    <location>
        <begin position="1038"/>
        <end position="1058"/>
    </location>
</feature>
<evidence type="ECO:0000256" key="5">
    <source>
        <dbReference type="ARBA" id="ARBA00023006"/>
    </source>
</evidence>
<comment type="subcellular location">
    <subcellularLocation>
        <location evidence="7">Preautophagosomal structure membrane</location>
        <topology evidence="7">Peripheral membrane protein</topology>
    </subcellularLocation>
    <subcellularLocation>
        <location evidence="7">Vacuole membrane</location>
        <topology evidence="7">Peripheral membrane protein</topology>
    </subcellularLocation>
    <text evidence="7">During pexophagy, accumulates in the vacuolar membrane region, where the peroxisomes contact the vacuole.</text>
</comment>
<comment type="caution">
    <text evidence="12">The sequence shown here is derived from an EMBL/GenBank/DDBJ whole genome shotgun (WGS) entry which is preliminary data.</text>
</comment>
<evidence type="ECO:0000256" key="8">
    <source>
        <dbReference type="SAM" id="Coils"/>
    </source>
</evidence>
<feature type="compositionally biased region" description="Polar residues" evidence="9">
    <location>
        <begin position="603"/>
        <end position="618"/>
    </location>
</feature>
<keyword evidence="3 7" id="KW-0813">Transport</keyword>
<organism evidence="12 13">
    <name type="scientific">Coniochaeta hoffmannii</name>
    <dbReference type="NCBI Taxonomy" id="91930"/>
    <lineage>
        <taxon>Eukaryota</taxon>
        <taxon>Fungi</taxon>
        <taxon>Dikarya</taxon>
        <taxon>Ascomycota</taxon>
        <taxon>Pezizomycotina</taxon>
        <taxon>Sordariomycetes</taxon>
        <taxon>Sordariomycetidae</taxon>
        <taxon>Coniochaetales</taxon>
        <taxon>Coniochaetaceae</taxon>
        <taxon>Coniochaeta</taxon>
    </lineage>
</organism>
<accession>A0AA38RF62</accession>
<dbReference type="GO" id="GO:0005774">
    <property type="term" value="C:vacuolar membrane"/>
    <property type="evidence" value="ECO:0007669"/>
    <property type="project" value="UniProtKB-SubCell"/>
</dbReference>
<dbReference type="InterPro" id="IPR019460">
    <property type="entry name" value="Atg11_C"/>
</dbReference>
<evidence type="ECO:0000313" key="13">
    <source>
        <dbReference type="Proteomes" id="UP001174691"/>
    </source>
</evidence>
<feature type="region of interest" description="Disordered" evidence="9">
    <location>
        <begin position="587"/>
        <end position="631"/>
    </location>
</feature>
<reference evidence="12" key="1">
    <citation type="submission" date="2022-07" db="EMBL/GenBank/DDBJ databases">
        <title>Fungi with potential for degradation of polypropylene.</title>
        <authorList>
            <person name="Gostincar C."/>
        </authorList>
    </citation>
    <scope>NUCLEOTIDE SEQUENCE</scope>
    <source>
        <strain evidence="12">EXF-13287</strain>
    </source>
</reference>
<evidence type="ECO:0000256" key="3">
    <source>
        <dbReference type="ARBA" id="ARBA00022448"/>
    </source>
</evidence>
<proteinExistence type="inferred from homology"/>
<protein>
    <recommendedName>
        <fullName evidence="2 7">Autophagy-related protein 11</fullName>
    </recommendedName>
</protein>
<dbReference type="Pfam" id="PF04108">
    <property type="entry name" value="ATG17_like"/>
    <property type="match status" value="1"/>
</dbReference>
<feature type="domain" description="Autophagy protein ATG17-like" evidence="10">
    <location>
        <begin position="111"/>
        <end position="455"/>
    </location>
</feature>
<feature type="domain" description="Autophagy-related protein 11 C-terminal" evidence="11">
    <location>
        <begin position="1106"/>
        <end position="1255"/>
    </location>
</feature>
<dbReference type="PANTHER" id="PTHR13222:SF1">
    <property type="entry name" value="RB1-INDUCIBLE COILED-COIL PROTEIN 1"/>
    <property type="match status" value="1"/>
</dbReference>
<evidence type="ECO:0000256" key="4">
    <source>
        <dbReference type="ARBA" id="ARBA00022927"/>
    </source>
</evidence>
<dbReference type="GO" id="GO:0000045">
    <property type="term" value="P:autophagosome assembly"/>
    <property type="evidence" value="ECO:0007669"/>
    <property type="project" value="UniProtKB-UniRule"/>
</dbReference>
<feature type="coiled-coil region" evidence="8">
    <location>
        <begin position="1112"/>
        <end position="1139"/>
    </location>
</feature>
<keyword evidence="7" id="KW-0926">Vacuole</keyword>
<dbReference type="GO" id="GO:0061709">
    <property type="term" value="P:reticulophagy"/>
    <property type="evidence" value="ECO:0007669"/>
    <property type="project" value="TreeGrafter"/>
</dbReference>
<dbReference type="GO" id="GO:0060090">
    <property type="term" value="F:molecular adaptor activity"/>
    <property type="evidence" value="ECO:0007669"/>
    <property type="project" value="TreeGrafter"/>
</dbReference>
<feature type="region of interest" description="Disordered" evidence="9">
    <location>
        <begin position="1030"/>
        <end position="1058"/>
    </location>
</feature>
<dbReference type="GO" id="GO:0034045">
    <property type="term" value="C:phagophore assembly site membrane"/>
    <property type="evidence" value="ECO:0007669"/>
    <property type="project" value="UniProtKB-SubCell"/>
</dbReference>
<dbReference type="GO" id="GO:1990316">
    <property type="term" value="C:Atg1/ULK1 kinase complex"/>
    <property type="evidence" value="ECO:0007669"/>
    <property type="project" value="TreeGrafter"/>
</dbReference>
<feature type="region of interest" description="Disordered" evidence="9">
    <location>
        <begin position="1211"/>
        <end position="1239"/>
    </location>
</feature>
<comment type="subunit">
    <text evidence="7">Homodimer.</text>
</comment>
<dbReference type="Gene3D" id="1.10.287.1490">
    <property type="match status" value="1"/>
</dbReference>
<dbReference type="InterPro" id="IPR040040">
    <property type="entry name" value="ATG11"/>
</dbReference>
<dbReference type="InterPro" id="IPR045326">
    <property type="entry name" value="ATG17-like_dom"/>
</dbReference>
<dbReference type="GO" id="GO:1903599">
    <property type="term" value="P:positive regulation of autophagy of mitochondrion"/>
    <property type="evidence" value="ECO:0007669"/>
    <property type="project" value="UniProtKB-UniRule"/>
</dbReference>
<dbReference type="Proteomes" id="UP001174691">
    <property type="component" value="Unassembled WGS sequence"/>
</dbReference>
<dbReference type="GO" id="GO:0019901">
    <property type="term" value="F:protein kinase binding"/>
    <property type="evidence" value="ECO:0007669"/>
    <property type="project" value="TreeGrafter"/>
</dbReference>
<keyword evidence="6 8" id="KW-0175">Coiled coil</keyword>
<keyword evidence="7" id="KW-0472">Membrane</keyword>
<dbReference type="EMBL" id="JANBVN010000144">
    <property type="protein sequence ID" value="KAJ9138527.1"/>
    <property type="molecule type" value="Genomic_DNA"/>
</dbReference>
<dbReference type="GO" id="GO:0034517">
    <property type="term" value="P:ribophagy"/>
    <property type="evidence" value="ECO:0007669"/>
    <property type="project" value="TreeGrafter"/>
</dbReference>
<keyword evidence="5 7" id="KW-0072">Autophagy</keyword>
<dbReference type="Pfam" id="PF10377">
    <property type="entry name" value="ATG11"/>
    <property type="match status" value="1"/>
</dbReference>
<feature type="coiled-coil region" evidence="8">
    <location>
        <begin position="633"/>
        <end position="805"/>
    </location>
</feature>
<feature type="region of interest" description="Disordered" evidence="9">
    <location>
        <begin position="1338"/>
        <end position="1473"/>
    </location>
</feature>
<evidence type="ECO:0000256" key="1">
    <source>
        <dbReference type="ARBA" id="ARBA00009729"/>
    </source>
</evidence>
<evidence type="ECO:0000256" key="6">
    <source>
        <dbReference type="ARBA" id="ARBA00023054"/>
    </source>
</evidence>
<dbReference type="GO" id="GO:0015031">
    <property type="term" value="P:protein transport"/>
    <property type="evidence" value="ECO:0007669"/>
    <property type="project" value="UniProtKB-KW"/>
</dbReference>
<evidence type="ECO:0000259" key="11">
    <source>
        <dbReference type="Pfam" id="PF10377"/>
    </source>
</evidence>
<keyword evidence="13" id="KW-1185">Reference proteome</keyword>
<feature type="compositionally biased region" description="Basic and acidic residues" evidence="9">
    <location>
        <begin position="1219"/>
        <end position="1231"/>
    </location>
</feature>
<evidence type="ECO:0000313" key="12">
    <source>
        <dbReference type="EMBL" id="KAJ9138527.1"/>
    </source>
</evidence>
<keyword evidence="4 7" id="KW-0653">Protein transport</keyword>